<evidence type="ECO:0000313" key="5">
    <source>
        <dbReference type="Proteomes" id="UP001165074"/>
    </source>
</evidence>
<organism evidence="4 5">
    <name type="scientific">Actinoallomurus iriomotensis</name>
    <dbReference type="NCBI Taxonomy" id="478107"/>
    <lineage>
        <taxon>Bacteria</taxon>
        <taxon>Bacillati</taxon>
        <taxon>Actinomycetota</taxon>
        <taxon>Actinomycetes</taxon>
        <taxon>Streptosporangiales</taxon>
        <taxon>Thermomonosporaceae</taxon>
        <taxon>Actinoallomurus</taxon>
    </lineage>
</organism>
<evidence type="ECO:0000313" key="4">
    <source>
        <dbReference type="EMBL" id="GLY83157.1"/>
    </source>
</evidence>
<dbReference type="Proteomes" id="UP001165135">
    <property type="component" value="Unassembled WGS sequence"/>
</dbReference>
<reference evidence="3" key="1">
    <citation type="submission" date="2023-03" db="EMBL/GenBank/DDBJ databases">
        <title>Actinoallomurus iriomotensis NBRC 103681.</title>
        <authorList>
            <person name="Ichikawa N."/>
            <person name="Sato H."/>
            <person name="Tonouchi N."/>
        </authorList>
    </citation>
    <scope>NUCLEOTIDE SEQUENCE</scope>
    <source>
        <strain evidence="3">NBRC 103681</strain>
    </source>
</reference>
<dbReference type="EMBL" id="BSTK01000002">
    <property type="protein sequence ID" value="GLY83157.1"/>
    <property type="molecule type" value="Genomic_DNA"/>
</dbReference>
<evidence type="ECO:0000256" key="1">
    <source>
        <dbReference type="SAM" id="MobiDB-lite"/>
    </source>
</evidence>
<feature type="compositionally biased region" description="Basic and acidic residues" evidence="1">
    <location>
        <begin position="57"/>
        <end position="69"/>
    </location>
</feature>
<feature type="compositionally biased region" description="Acidic residues" evidence="1">
    <location>
        <begin position="97"/>
        <end position="107"/>
    </location>
</feature>
<dbReference type="RefSeq" id="WP_285567323.1">
    <property type="nucleotide sequence ID" value="NZ_BSTJ01000003.1"/>
</dbReference>
<dbReference type="InterPro" id="IPR043763">
    <property type="entry name" value="DUF5709"/>
</dbReference>
<gene>
    <name evidence="3" type="ORF">Airi01_034460</name>
    <name evidence="4" type="ORF">Airi02_010870</name>
</gene>
<sequence length="126" mass="13614">MTNRDPRSELEDEGIPDLQDGYPQQQWAEDPQQAPVPGDEPVALEDFGTTAEEEREGESLDGRLSREEPDVGAGGATETPRGAGRLVQQDEGVRDDTESEEIAEDVGPDSGGFTAEEAAMRVEREG</sequence>
<comment type="caution">
    <text evidence="4">The sequence shown here is derived from an EMBL/GenBank/DDBJ whole genome shotgun (WGS) entry which is preliminary data.</text>
</comment>
<name>A0A9W6RZU6_9ACTN</name>
<dbReference type="EMBL" id="BSTJ01000003">
    <property type="protein sequence ID" value="GLY75179.1"/>
    <property type="molecule type" value="Genomic_DNA"/>
</dbReference>
<accession>A0A9W6RZU6</accession>
<dbReference type="Pfam" id="PF18970">
    <property type="entry name" value="DUF5709"/>
    <property type="match status" value="1"/>
</dbReference>
<dbReference type="Proteomes" id="UP001165074">
    <property type="component" value="Unassembled WGS sequence"/>
</dbReference>
<feature type="region of interest" description="Disordered" evidence="1">
    <location>
        <begin position="1"/>
        <end position="126"/>
    </location>
</feature>
<keyword evidence="5" id="KW-1185">Reference proteome</keyword>
<protein>
    <recommendedName>
        <fullName evidence="2">DUF5709 domain-containing protein</fullName>
    </recommendedName>
</protein>
<evidence type="ECO:0000313" key="3">
    <source>
        <dbReference type="EMBL" id="GLY75179.1"/>
    </source>
</evidence>
<reference evidence="4" key="2">
    <citation type="submission" date="2023-03" db="EMBL/GenBank/DDBJ databases">
        <title>Actinoallomurus iriomotensis NBRC 103684.</title>
        <authorList>
            <person name="Ichikawa N."/>
            <person name="Sato H."/>
            <person name="Tonouchi N."/>
        </authorList>
    </citation>
    <scope>NUCLEOTIDE SEQUENCE</scope>
    <source>
        <strain evidence="4">NBRC 103684</strain>
    </source>
</reference>
<feature type="domain" description="DUF5709" evidence="2">
    <location>
        <begin position="80"/>
        <end position="125"/>
    </location>
</feature>
<evidence type="ECO:0000259" key="2">
    <source>
        <dbReference type="Pfam" id="PF18970"/>
    </source>
</evidence>
<proteinExistence type="predicted"/>
<dbReference type="AlphaFoldDB" id="A0A9W6RZU6"/>